<keyword evidence="9" id="KW-0325">Glycoprotein</keyword>
<dbReference type="FunFam" id="2.60.40.10:FF:000049">
    <property type="entry name" value="Leukocyte immunoglobulin-like receptor subfamily B member 1"/>
    <property type="match status" value="2"/>
</dbReference>
<evidence type="ECO:0000256" key="8">
    <source>
        <dbReference type="ARBA" id="ARBA00023157"/>
    </source>
</evidence>
<evidence type="ECO:0000256" key="10">
    <source>
        <dbReference type="ARBA" id="ARBA00023319"/>
    </source>
</evidence>
<feature type="domain" description="Immunoglobulin" evidence="13">
    <location>
        <begin position="162"/>
        <end position="244"/>
    </location>
</feature>
<comment type="subcellular location">
    <subcellularLocation>
        <location evidence="1">Cell membrane</location>
        <topology evidence="1">Single-pass membrane protein</topology>
    </subcellularLocation>
</comment>
<keyword evidence="4" id="KW-0732">Signal</keyword>
<evidence type="ECO:0000256" key="5">
    <source>
        <dbReference type="ARBA" id="ARBA00022737"/>
    </source>
</evidence>
<dbReference type="AlphaFoldDB" id="A0A6P5LPN2"/>
<reference evidence="15" key="1">
    <citation type="submission" date="2025-08" db="UniProtKB">
        <authorList>
            <consortium name="RefSeq"/>
        </authorList>
    </citation>
    <scope>IDENTIFICATION</scope>
    <source>
        <tissue evidence="15">Spleen</tissue>
    </source>
</reference>
<evidence type="ECO:0000256" key="6">
    <source>
        <dbReference type="ARBA" id="ARBA00022989"/>
    </source>
</evidence>
<keyword evidence="7 12" id="KW-0472">Membrane</keyword>
<feature type="region of interest" description="Disordered" evidence="11">
    <location>
        <begin position="1"/>
        <end position="29"/>
    </location>
</feature>
<keyword evidence="6 12" id="KW-1133">Transmembrane helix</keyword>
<evidence type="ECO:0000256" key="4">
    <source>
        <dbReference type="ARBA" id="ARBA00022729"/>
    </source>
</evidence>
<name>A0A6P5LPN2_PHACI</name>
<keyword evidence="3 12" id="KW-0812">Transmembrane</keyword>
<evidence type="ECO:0000313" key="14">
    <source>
        <dbReference type="Proteomes" id="UP000515140"/>
    </source>
</evidence>
<dbReference type="SUPFAM" id="SSF48726">
    <property type="entry name" value="Immunoglobulin"/>
    <property type="match status" value="2"/>
</dbReference>
<dbReference type="Gene3D" id="2.60.40.10">
    <property type="entry name" value="Immunoglobulins"/>
    <property type="match status" value="2"/>
</dbReference>
<dbReference type="PANTHER" id="PTHR11738">
    <property type="entry name" value="MHC CLASS I NK CELL RECEPTOR"/>
    <property type="match status" value="1"/>
</dbReference>
<feature type="domain" description="Immunoglobulin" evidence="13">
    <location>
        <begin position="66"/>
        <end position="151"/>
    </location>
</feature>
<dbReference type="InterPro" id="IPR003599">
    <property type="entry name" value="Ig_sub"/>
</dbReference>
<dbReference type="Pfam" id="PF00047">
    <property type="entry name" value="ig"/>
    <property type="match status" value="1"/>
</dbReference>
<dbReference type="InterPro" id="IPR050412">
    <property type="entry name" value="Ig-like_Receptors_ImmuneReg"/>
</dbReference>
<dbReference type="KEGG" id="pcw:110219926"/>
<dbReference type="CDD" id="cd16843">
    <property type="entry name" value="IgC2_D1_D2_LILR_KIR_like"/>
    <property type="match status" value="1"/>
</dbReference>
<accession>A0A6P5LPN2</accession>
<dbReference type="Pfam" id="PF13895">
    <property type="entry name" value="Ig_2"/>
    <property type="match status" value="1"/>
</dbReference>
<sequence>MGGGKDRPTTSLRPSAPPPAQSSHGSLTPQFRNIPGSLAALLCLGLCLSQGVMAQKEAFPKPSLWAVPGTVIPWGKSVIVRCHGAEEAQRFLLEKDGSTELKDMLEVPGPWKEAEFFISDIAAQTAGRYRCQYQSQSYWSELSDPLELMVTGLYPKPSILANPGSTVTIGQDVTLHCESQLRSDRYVLYKTTGANAPHSLLSTDYKADFLFPTVMVSHSGTYLCYSFDSDFPYLWSTPRDTLVLKISEFMSAHRNFISFRLILAGVTLAILGALMNEAWRHRGSAQQQVKKPLDEQPER</sequence>
<keyword evidence="2" id="KW-1003">Cell membrane</keyword>
<keyword evidence="8" id="KW-1015">Disulfide bond</keyword>
<evidence type="ECO:0000256" key="11">
    <source>
        <dbReference type="SAM" id="MobiDB-lite"/>
    </source>
</evidence>
<dbReference type="RefSeq" id="XP_020859333.1">
    <property type="nucleotide sequence ID" value="XM_021003674.1"/>
</dbReference>
<evidence type="ECO:0000256" key="7">
    <source>
        <dbReference type="ARBA" id="ARBA00023136"/>
    </source>
</evidence>
<dbReference type="InterPro" id="IPR036179">
    <property type="entry name" value="Ig-like_dom_sf"/>
</dbReference>
<dbReference type="Proteomes" id="UP000515140">
    <property type="component" value="Unplaced"/>
</dbReference>
<evidence type="ECO:0000256" key="1">
    <source>
        <dbReference type="ARBA" id="ARBA00004162"/>
    </source>
</evidence>
<evidence type="ECO:0000256" key="2">
    <source>
        <dbReference type="ARBA" id="ARBA00022475"/>
    </source>
</evidence>
<keyword evidence="5" id="KW-0677">Repeat</keyword>
<protein>
    <submittedName>
        <fullName evidence="15">Platelet glycoprotein VI-like isoform X1</fullName>
    </submittedName>
</protein>
<dbReference type="InterPro" id="IPR013783">
    <property type="entry name" value="Ig-like_fold"/>
</dbReference>
<feature type="transmembrane region" description="Helical" evidence="12">
    <location>
        <begin position="256"/>
        <end position="274"/>
    </location>
</feature>
<dbReference type="InterPro" id="IPR013151">
    <property type="entry name" value="Immunoglobulin_dom"/>
</dbReference>
<keyword evidence="14" id="KW-1185">Reference proteome</keyword>
<dbReference type="InParanoid" id="A0A6P5LPN2"/>
<dbReference type="GO" id="GO:0005886">
    <property type="term" value="C:plasma membrane"/>
    <property type="evidence" value="ECO:0007669"/>
    <property type="project" value="UniProtKB-SubCell"/>
</dbReference>
<evidence type="ECO:0000313" key="15">
    <source>
        <dbReference type="RefSeq" id="XP_020859333.1"/>
    </source>
</evidence>
<evidence type="ECO:0000256" key="3">
    <source>
        <dbReference type="ARBA" id="ARBA00022692"/>
    </source>
</evidence>
<dbReference type="PANTHER" id="PTHR11738:SF179">
    <property type="entry name" value="LEUKOCYTE IMMUNOGLOBULIN-LIKE RECEPTOR SUBFAMILY A MEMBER 5"/>
    <property type="match status" value="1"/>
</dbReference>
<dbReference type="SMART" id="SM00409">
    <property type="entry name" value="IG"/>
    <property type="match status" value="2"/>
</dbReference>
<proteinExistence type="predicted"/>
<dbReference type="GeneID" id="110219926"/>
<evidence type="ECO:0000256" key="9">
    <source>
        <dbReference type="ARBA" id="ARBA00023180"/>
    </source>
</evidence>
<evidence type="ECO:0000259" key="13">
    <source>
        <dbReference type="SMART" id="SM00409"/>
    </source>
</evidence>
<dbReference type="GO" id="GO:0002764">
    <property type="term" value="P:immune response-regulating signaling pathway"/>
    <property type="evidence" value="ECO:0007669"/>
    <property type="project" value="TreeGrafter"/>
</dbReference>
<gene>
    <name evidence="15" type="primary">LOC110219926</name>
</gene>
<evidence type="ECO:0000256" key="12">
    <source>
        <dbReference type="SAM" id="Phobius"/>
    </source>
</evidence>
<keyword evidence="10" id="KW-0393">Immunoglobulin domain</keyword>
<organism evidence="14 15">
    <name type="scientific">Phascolarctos cinereus</name>
    <name type="common">Koala</name>
    <dbReference type="NCBI Taxonomy" id="38626"/>
    <lineage>
        <taxon>Eukaryota</taxon>
        <taxon>Metazoa</taxon>
        <taxon>Chordata</taxon>
        <taxon>Craniata</taxon>
        <taxon>Vertebrata</taxon>
        <taxon>Euteleostomi</taxon>
        <taxon>Mammalia</taxon>
        <taxon>Metatheria</taxon>
        <taxon>Diprotodontia</taxon>
        <taxon>Phascolarctidae</taxon>
        <taxon>Phascolarctos</taxon>
    </lineage>
</organism>